<dbReference type="AlphaFoldDB" id="A0A8X7CII1"/>
<comment type="caution">
    <text evidence="1">The sequence shown here is derived from an EMBL/GenBank/DDBJ whole genome shotgun (WGS) entry which is preliminary data.</text>
</comment>
<dbReference type="InterPro" id="IPR011333">
    <property type="entry name" value="SKP1/BTB/POZ_sf"/>
</dbReference>
<dbReference type="OrthoDB" id="6434910at2759"/>
<accession>A0A8X7CII1</accession>
<reference evidence="1" key="1">
    <citation type="submission" date="2020-08" db="EMBL/GenBank/DDBJ databases">
        <title>Multicomponent nature underlies the extraordinary mechanical properties of spider dragline silk.</title>
        <authorList>
            <person name="Kono N."/>
            <person name="Nakamura H."/>
            <person name="Mori M."/>
            <person name="Yoshida Y."/>
            <person name="Ohtoshi R."/>
            <person name="Malay A.D."/>
            <person name="Moran D.A.P."/>
            <person name="Tomita M."/>
            <person name="Numata K."/>
            <person name="Arakawa K."/>
        </authorList>
    </citation>
    <scope>NUCLEOTIDE SEQUENCE</scope>
</reference>
<dbReference type="EMBL" id="BMAV01017034">
    <property type="protein sequence ID" value="GFY68391.1"/>
    <property type="molecule type" value="Genomic_DNA"/>
</dbReference>
<dbReference type="Gene3D" id="3.30.710.10">
    <property type="entry name" value="Potassium Channel Kv1.1, Chain A"/>
    <property type="match status" value="1"/>
</dbReference>
<dbReference type="PANTHER" id="PTHR24413">
    <property type="entry name" value="SPECKLE-TYPE POZ PROTEIN"/>
    <property type="match status" value="1"/>
</dbReference>
<dbReference type="Proteomes" id="UP000886998">
    <property type="component" value="Unassembled WGS sequence"/>
</dbReference>
<organism evidence="1 2">
    <name type="scientific">Trichonephila inaurata madagascariensis</name>
    <dbReference type="NCBI Taxonomy" id="2747483"/>
    <lineage>
        <taxon>Eukaryota</taxon>
        <taxon>Metazoa</taxon>
        <taxon>Ecdysozoa</taxon>
        <taxon>Arthropoda</taxon>
        <taxon>Chelicerata</taxon>
        <taxon>Arachnida</taxon>
        <taxon>Araneae</taxon>
        <taxon>Araneomorphae</taxon>
        <taxon>Entelegynae</taxon>
        <taxon>Araneoidea</taxon>
        <taxon>Nephilidae</taxon>
        <taxon>Trichonephila</taxon>
        <taxon>Trichonephila inaurata</taxon>
    </lineage>
</organism>
<name>A0A8X7CII1_9ARAC</name>
<dbReference type="CDD" id="cd18186">
    <property type="entry name" value="BTB_POZ_ZBTB_KLHL-like"/>
    <property type="match status" value="1"/>
</dbReference>
<keyword evidence="2" id="KW-1185">Reference proteome</keyword>
<proteinExistence type="predicted"/>
<sequence>MFSNDMKEKIKGSVNIFDLDDDTVRRMLLYMYTGSLEDLQWKSDSSIGSPTSPDPGLGKKCSAFLENHLTPTNACDALVLTERHKQNNFKKVVQNYILDRDKCVFSSEEWKILLENNLKLAAETMQKAWKK</sequence>
<evidence type="ECO:0000313" key="1">
    <source>
        <dbReference type="EMBL" id="GFY68391.1"/>
    </source>
</evidence>
<gene>
    <name evidence="1" type="primary">spop_38</name>
    <name evidence="1" type="ORF">TNIN_298811</name>
</gene>
<evidence type="ECO:0000313" key="2">
    <source>
        <dbReference type="Proteomes" id="UP000886998"/>
    </source>
</evidence>
<protein>
    <submittedName>
        <fullName evidence="1">Speckle-type POZ protein</fullName>
    </submittedName>
</protein>